<dbReference type="OrthoDB" id="253051at2"/>
<dbReference type="GO" id="GO:0016799">
    <property type="term" value="F:hydrolase activity, hydrolyzing N-glycosyl compounds"/>
    <property type="evidence" value="ECO:0007669"/>
    <property type="project" value="InterPro"/>
</dbReference>
<dbReference type="KEGG" id="rbi:RB2501_13119"/>
<keyword evidence="5" id="KW-1185">Reference proteome</keyword>
<dbReference type="InterPro" id="IPR013783">
    <property type="entry name" value="Ig-like_fold"/>
</dbReference>
<protein>
    <recommendedName>
        <fullName evidence="6">DUF1593 domain-containing protein</fullName>
    </recommendedName>
</protein>
<dbReference type="InterPro" id="IPR011483">
    <property type="entry name" value="Sde182_NH-like"/>
</dbReference>
<dbReference type="EMBL" id="CP001712">
    <property type="protein sequence ID" value="EAR15270.1"/>
    <property type="molecule type" value="Genomic_DNA"/>
</dbReference>
<evidence type="ECO:0008006" key="6">
    <source>
        <dbReference type="Google" id="ProtNLM"/>
    </source>
</evidence>
<name>A4CK71_ROBBH</name>
<dbReference type="Pfam" id="PF07632">
    <property type="entry name" value="Sde182_NH-like"/>
    <property type="match status" value="1"/>
</dbReference>
<dbReference type="AlphaFoldDB" id="A4CK71"/>
<dbReference type="STRING" id="313596.RB2501_13119"/>
<evidence type="ECO:0000313" key="5">
    <source>
        <dbReference type="Proteomes" id="UP000009049"/>
    </source>
</evidence>
<evidence type="ECO:0000259" key="3">
    <source>
        <dbReference type="Pfam" id="PF21027"/>
    </source>
</evidence>
<feature type="signal peptide" evidence="1">
    <location>
        <begin position="1"/>
        <end position="22"/>
    </location>
</feature>
<dbReference type="InterPro" id="IPR048527">
    <property type="entry name" value="Sde182_C"/>
</dbReference>
<dbReference type="Proteomes" id="UP000009049">
    <property type="component" value="Chromosome"/>
</dbReference>
<reference evidence="4 5" key="1">
    <citation type="journal article" date="2009" name="J. Bacteriol.">
        <title>Complete genome sequence of Robiginitalea biformata HTCC2501.</title>
        <authorList>
            <person name="Oh H.M."/>
            <person name="Giovannoni S.J."/>
            <person name="Lee K."/>
            <person name="Ferriera S."/>
            <person name="Johnson J."/>
            <person name="Cho J.C."/>
        </authorList>
    </citation>
    <scope>NUCLEOTIDE SEQUENCE [LARGE SCALE GENOMIC DNA]</scope>
    <source>
        <strain evidence="5">ATCC BAA-864 / HTCC2501 / KCTC 12146</strain>
    </source>
</reference>
<gene>
    <name evidence="4" type="ordered locus">RB2501_13119</name>
</gene>
<dbReference type="Gene3D" id="2.60.40.10">
    <property type="entry name" value="Immunoglobulins"/>
    <property type="match status" value="1"/>
</dbReference>
<organism evidence="4 5">
    <name type="scientific">Robiginitalea biformata (strain ATCC BAA-864 / DSM 15991 / KCTC 12146 / HTCC2501)</name>
    <dbReference type="NCBI Taxonomy" id="313596"/>
    <lineage>
        <taxon>Bacteria</taxon>
        <taxon>Pseudomonadati</taxon>
        <taxon>Bacteroidota</taxon>
        <taxon>Flavobacteriia</taxon>
        <taxon>Flavobacteriales</taxon>
        <taxon>Flavobacteriaceae</taxon>
        <taxon>Robiginitalea</taxon>
    </lineage>
</organism>
<dbReference type="RefSeq" id="WP_015754589.1">
    <property type="nucleotide sequence ID" value="NC_013222.1"/>
</dbReference>
<feature type="domain" description="Cellulose-binding Sde182 C-terminal" evidence="3">
    <location>
        <begin position="437"/>
        <end position="515"/>
    </location>
</feature>
<dbReference type="InterPro" id="IPR036452">
    <property type="entry name" value="Ribo_hydro-like"/>
</dbReference>
<evidence type="ECO:0000256" key="1">
    <source>
        <dbReference type="SAM" id="SignalP"/>
    </source>
</evidence>
<evidence type="ECO:0000259" key="2">
    <source>
        <dbReference type="Pfam" id="PF07632"/>
    </source>
</evidence>
<keyword evidence="1" id="KW-0732">Signal</keyword>
<dbReference type="Gene3D" id="3.90.245.10">
    <property type="entry name" value="Ribonucleoside hydrolase-like"/>
    <property type="match status" value="1"/>
</dbReference>
<sequence length="517" mass="58874">MTRSLPLLFILLLAGTFLQCRAEADTPVAPEADPQRPRTIVTTDGEIDDVDSFIRMLLYANEFEIEGLVYSSSMWHYKGDGKGTPFTSEMEMTRNIYGERTDLRWPGTTWMEDLIARYAEVYPNLRKHAEGYPAPETLRSLIRVGNIDFEGEMAADTDGSQLIARRLLDSDTTKLYLQVWGGTNTIARALKSIEEKYGNSDSWEAIYRDICKKAVIYAIMDQDATYRNYIAPNWPDIPVYYNSNQFWCFAYPWKQQVPERWHSYLQGPFMKEHIIRGHGPLMEKYYSYGDGQQQDGDPEHIHGVALDSFNQNRNGRSWGPFEPFDFISEGDSPAYLHLVDVGLDNIDNPSFGGWGGRLQQSESEPNRWEDGAGVADFNPFTDTLDVTYPQTRWIPAIQEDFAARADWCVLDFESANHPPDVAVSEGSRLSAKPGEEVVLTGQATDPDGDRLKFSWWRYHEVDSYTGELLPRAISGETLRFRLPADMAPGEDLHLILEVADEAEHPMIRYARVVVTAR</sequence>
<feature type="domain" description="Cellulose-binding Sde182 nucleoside hydrolase-like" evidence="2">
    <location>
        <begin position="38"/>
        <end position="357"/>
    </location>
</feature>
<dbReference type="Pfam" id="PF21027">
    <property type="entry name" value="Sde0182_C"/>
    <property type="match status" value="1"/>
</dbReference>
<proteinExistence type="predicted"/>
<dbReference type="HOGENOM" id="CLU_029266_0_0_10"/>
<dbReference type="eggNOG" id="COG1231">
    <property type="taxonomic scope" value="Bacteria"/>
</dbReference>
<evidence type="ECO:0000313" key="4">
    <source>
        <dbReference type="EMBL" id="EAR15270.1"/>
    </source>
</evidence>
<feature type="chain" id="PRO_5002666253" description="DUF1593 domain-containing protein" evidence="1">
    <location>
        <begin position="23"/>
        <end position="517"/>
    </location>
</feature>
<accession>A4CK71</accession>